<reference evidence="2" key="1">
    <citation type="submission" date="2015-04" db="UniProtKB">
        <authorList>
            <consortium name="EnsemblPlants"/>
        </authorList>
    </citation>
    <scope>IDENTIFICATION</scope>
</reference>
<reference evidence="2" key="2">
    <citation type="submission" date="2018-05" db="EMBL/GenBank/DDBJ databases">
        <title>OgluRS3 (Oryza glumaepatula Reference Sequence Version 3).</title>
        <authorList>
            <person name="Zhang J."/>
            <person name="Kudrna D."/>
            <person name="Lee S."/>
            <person name="Talag J."/>
            <person name="Welchert J."/>
            <person name="Wing R.A."/>
        </authorList>
    </citation>
    <scope>NUCLEOTIDE SEQUENCE [LARGE SCALE GENOMIC DNA]</scope>
</reference>
<proteinExistence type="predicted"/>
<feature type="compositionally biased region" description="Basic residues" evidence="1">
    <location>
        <begin position="83"/>
        <end position="98"/>
    </location>
</feature>
<dbReference type="Proteomes" id="UP000026961">
    <property type="component" value="Chromosome 5"/>
</dbReference>
<dbReference type="HOGENOM" id="CLU_119742_0_0_1"/>
<keyword evidence="3" id="KW-1185">Reference proteome</keyword>
<sequence length="235" mass="25343">MKYKIGLQTLTLIHSHFFPSAFPHTRGGGGGGGISLPRPVALIGVGTSLGVGGRLPHPESSRDDTGAEQEEAYGCGGGEPPSRRLRRWRGRTTRRRRAAGSPRSRSAVGPESVAAWRLTATATATAPYTGVSDGRVLKWIPLECRWGRALIRQPQQGHYGNFQVKALGDFHLHVARLLPITLGQVFKRIDVVSKDFGNIVDVELGGPWLLLPVEVMATLAHKFGIIGEVGICVQC</sequence>
<organism evidence="2">
    <name type="scientific">Oryza glumipatula</name>
    <dbReference type="NCBI Taxonomy" id="40148"/>
    <lineage>
        <taxon>Eukaryota</taxon>
        <taxon>Viridiplantae</taxon>
        <taxon>Streptophyta</taxon>
        <taxon>Embryophyta</taxon>
        <taxon>Tracheophyta</taxon>
        <taxon>Spermatophyta</taxon>
        <taxon>Magnoliopsida</taxon>
        <taxon>Liliopsida</taxon>
        <taxon>Poales</taxon>
        <taxon>Poaceae</taxon>
        <taxon>BOP clade</taxon>
        <taxon>Oryzoideae</taxon>
        <taxon>Oryzeae</taxon>
        <taxon>Oryzinae</taxon>
        <taxon>Oryza</taxon>
    </lineage>
</organism>
<feature type="compositionally biased region" description="Basic and acidic residues" evidence="1">
    <location>
        <begin position="56"/>
        <end position="65"/>
    </location>
</feature>
<name>A0A0D9ZX61_9ORYZ</name>
<evidence type="ECO:0000313" key="3">
    <source>
        <dbReference type="Proteomes" id="UP000026961"/>
    </source>
</evidence>
<evidence type="ECO:0000313" key="2">
    <source>
        <dbReference type="EnsemblPlants" id="OGLUM05G11660.1"/>
    </source>
</evidence>
<evidence type="ECO:0000256" key="1">
    <source>
        <dbReference type="SAM" id="MobiDB-lite"/>
    </source>
</evidence>
<dbReference type="STRING" id="40148.A0A0D9ZX61"/>
<accession>A0A0D9ZX61</accession>
<dbReference type="AlphaFoldDB" id="A0A0D9ZX61"/>
<feature type="region of interest" description="Disordered" evidence="1">
    <location>
        <begin position="48"/>
        <end position="108"/>
    </location>
</feature>
<dbReference type="Gramene" id="OGLUM05G11660.1">
    <property type="protein sequence ID" value="OGLUM05G11660.1"/>
    <property type="gene ID" value="OGLUM05G11660"/>
</dbReference>
<dbReference type="EnsemblPlants" id="OGLUM05G11660.1">
    <property type="protein sequence ID" value="OGLUM05G11660.1"/>
    <property type="gene ID" value="OGLUM05G11660"/>
</dbReference>
<protein>
    <submittedName>
        <fullName evidence="2">Uncharacterized protein</fullName>
    </submittedName>
</protein>